<feature type="non-terminal residue" evidence="3">
    <location>
        <position position="1"/>
    </location>
</feature>
<dbReference type="Pfam" id="PF13896">
    <property type="entry name" value="Glyco_transf_49"/>
    <property type="match status" value="1"/>
</dbReference>
<protein>
    <submittedName>
        <fullName evidence="3">Beta-1,4-glucuronyltransferase 1-like</fullName>
    </submittedName>
</protein>
<dbReference type="AlphaFoldDB" id="A0AAJ7S6T5"/>
<dbReference type="PANTHER" id="PTHR47412:SF1">
    <property type="entry name" value="FI01434P-RELATED"/>
    <property type="match status" value="1"/>
</dbReference>
<evidence type="ECO:0000313" key="3">
    <source>
        <dbReference type="RefSeq" id="XP_026672464.1"/>
    </source>
</evidence>
<feature type="compositionally biased region" description="Basic and acidic residues" evidence="1">
    <location>
        <begin position="205"/>
        <end position="216"/>
    </location>
</feature>
<name>A0AAJ7S6T5_9HYME</name>
<dbReference type="KEGG" id="ccal:108628669"/>
<keyword evidence="2" id="KW-1185">Reference proteome</keyword>
<evidence type="ECO:0000256" key="1">
    <source>
        <dbReference type="SAM" id="MobiDB-lite"/>
    </source>
</evidence>
<accession>A0AAJ7S6T5</accession>
<sequence length="308" mass="34113">FELFHVLTSGVRLKSVSGVVHPCAVSIQNGDTDALIKRTQPSPQQDGQPEAFVFSAGMHMAGLQPRNKSHCTWHYGLPDVLSYPASKITWSPEIGEKSPYRVLPFILRGAEEQDKLPQVTLCTHATADQAYGILELAQRWEGPLTLAIFTPGLDAGIAVALLDRACRCEPEMYKVAVHLIFPAGRPPALGQPQRSQGDCAASDLQRGDRETERRQRDMAYPINVARNVARTLANTTRVLVTDIELLPSERLASGFMHYIRGRPPKTGIVFVVPAFEIESNEQPPKTKKELLLATKTGVAVYFHRYSFK</sequence>
<proteinExistence type="predicted"/>
<reference evidence="3" key="1">
    <citation type="submission" date="2025-08" db="UniProtKB">
        <authorList>
            <consortium name="RefSeq"/>
        </authorList>
    </citation>
    <scope>IDENTIFICATION</scope>
    <source>
        <tissue evidence="3">Whole body</tissue>
    </source>
</reference>
<gene>
    <name evidence="3" type="primary">LOC108628669</name>
</gene>
<organism evidence="2 3">
    <name type="scientific">Ceratina calcarata</name>
    <dbReference type="NCBI Taxonomy" id="156304"/>
    <lineage>
        <taxon>Eukaryota</taxon>
        <taxon>Metazoa</taxon>
        <taxon>Ecdysozoa</taxon>
        <taxon>Arthropoda</taxon>
        <taxon>Hexapoda</taxon>
        <taxon>Insecta</taxon>
        <taxon>Pterygota</taxon>
        <taxon>Neoptera</taxon>
        <taxon>Endopterygota</taxon>
        <taxon>Hymenoptera</taxon>
        <taxon>Apocrita</taxon>
        <taxon>Aculeata</taxon>
        <taxon>Apoidea</taxon>
        <taxon>Anthophila</taxon>
        <taxon>Apidae</taxon>
        <taxon>Ceratina</taxon>
        <taxon>Zadontomerus</taxon>
    </lineage>
</organism>
<feature type="region of interest" description="Disordered" evidence="1">
    <location>
        <begin position="188"/>
        <end position="216"/>
    </location>
</feature>
<dbReference type="PANTHER" id="PTHR47412">
    <property type="entry name" value="FI01434P-RELATED"/>
    <property type="match status" value="1"/>
</dbReference>
<dbReference type="RefSeq" id="XP_026672464.1">
    <property type="nucleotide sequence ID" value="XM_026816663.1"/>
</dbReference>
<dbReference type="Proteomes" id="UP000694925">
    <property type="component" value="Unplaced"/>
</dbReference>
<evidence type="ECO:0000313" key="2">
    <source>
        <dbReference type="Proteomes" id="UP000694925"/>
    </source>
</evidence>
<dbReference type="GeneID" id="108628669"/>